<proteinExistence type="predicted"/>
<name>A0A8T1N4D6_CARIL</name>
<comment type="caution">
    <text evidence="3">The sequence shown here is derived from an EMBL/GenBank/DDBJ whole genome shotgun (WGS) entry which is preliminary data.</text>
</comment>
<evidence type="ECO:0000313" key="3">
    <source>
        <dbReference type="EMBL" id="KAG6626466.1"/>
    </source>
</evidence>
<dbReference type="Proteomes" id="UP000811609">
    <property type="component" value="Chromosome 15"/>
</dbReference>
<evidence type="ECO:0000256" key="1">
    <source>
        <dbReference type="SAM" id="MobiDB-lite"/>
    </source>
</evidence>
<gene>
    <name evidence="3" type="ORF">CIPAW_15G050500</name>
    <name evidence="4" type="ORF">I3842_15G049700</name>
</gene>
<protein>
    <recommendedName>
        <fullName evidence="6">Transmembrane protein</fullName>
    </recommendedName>
</protein>
<keyword evidence="5" id="KW-1185">Reference proteome</keyword>
<dbReference type="InterPro" id="IPR044700">
    <property type="entry name" value="PIP2/PIPL1"/>
</dbReference>
<evidence type="ECO:0008006" key="6">
    <source>
        <dbReference type="Google" id="ProtNLM"/>
    </source>
</evidence>
<dbReference type="PANTHER" id="PTHR34663:SF9">
    <property type="entry name" value="OS06G0637400 PROTEIN"/>
    <property type="match status" value="1"/>
</dbReference>
<feature type="region of interest" description="Disordered" evidence="1">
    <location>
        <begin position="52"/>
        <end position="90"/>
    </location>
</feature>
<evidence type="ECO:0000313" key="4">
    <source>
        <dbReference type="EMBL" id="KAG6674573.1"/>
    </source>
</evidence>
<dbReference type="OrthoDB" id="1522041at2759"/>
<organism evidence="3 5">
    <name type="scientific">Carya illinoinensis</name>
    <name type="common">Pecan</name>
    <dbReference type="NCBI Taxonomy" id="32201"/>
    <lineage>
        <taxon>Eukaryota</taxon>
        <taxon>Viridiplantae</taxon>
        <taxon>Streptophyta</taxon>
        <taxon>Embryophyta</taxon>
        <taxon>Tracheophyta</taxon>
        <taxon>Spermatophyta</taxon>
        <taxon>Magnoliopsida</taxon>
        <taxon>eudicotyledons</taxon>
        <taxon>Gunneridae</taxon>
        <taxon>Pentapetalae</taxon>
        <taxon>rosids</taxon>
        <taxon>fabids</taxon>
        <taxon>Fagales</taxon>
        <taxon>Juglandaceae</taxon>
        <taxon>Carya</taxon>
    </lineage>
</organism>
<dbReference type="GO" id="GO:0045087">
    <property type="term" value="P:innate immune response"/>
    <property type="evidence" value="ECO:0007669"/>
    <property type="project" value="InterPro"/>
</dbReference>
<dbReference type="Proteomes" id="UP000811246">
    <property type="component" value="Chromosome 15"/>
</dbReference>
<dbReference type="EMBL" id="CM031823">
    <property type="protein sequence ID" value="KAG6626466.1"/>
    <property type="molecule type" value="Genomic_DNA"/>
</dbReference>
<sequence>MAKSLKSLSLLFVLLLLSSALFMSDARPLVDEKPGNSAINREFESFFDGLDLKGNKTGGDPSPVGDGHGIKNARNLQVVKNSGPGPGEGH</sequence>
<accession>A0A8T1N4D6</accession>
<evidence type="ECO:0000313" key="5">
    <source>
        <dbReference type="Proteomes" id="UP000811609"/>
    </source>
</evidence>
<reference evidence="4" key="2">
    <citation type="submission" date="2021-01" db="EMBL/GenBank/DDBJ databases">
        <authorList>
            <person name="Lovell J.T."/>
            <person name="Bentley N."/>
            <person name="Bhattarai G."/>
            <person name="Jenkins J.W."/>
            <person name="Sreedasyam A."/>
            <person name="Alarcon Y."/>
            <person name="Bock C."/>
            <person name="Boston L."/>
            <person name="Carlson J."/>
            <person name="Cervantes K."/>
            <person name="Clermont K."/>
            <person name="Krom N."/>
            <person name="Kubenka K."/>
            <person name="Mamidi S."/>
            <person name="Mattison C."/>
            <person name="Monteros M."/>
            <person name="Pisani C."/>
            <person name="Plott C."/>
            <person name="Rajasekar S."/>
            <person name="Rhein H.S."/>
            <person name="Rohla C."/>
            <person name="Song M."/>
            <person name="Hilaire R.S."/>
            <person name="Shu S."/>
            <person name="Wells L."/>
            <person name="Wang X."/>
            <person name="Webber J."/>
            <person name="Heerema R.J."/>
            <person name="Klein P."/>
            <person name="Conner P."/>
            <person name="Grauke L."/>
            <person name="Grimwood J."/>
            <person name="Schmutz J."/>
            <person name="Randall J.J."/>
        </authorList>
    </citation>
    <scope>NUCLEOTIDE SEQUENCE</scope>
    <source>
        <tissue evidence="4">Leaf</tissue>
    </source>
</reference>
<dbReference type="EMBL" id="CM031839">
    <property type="protein sequence ID" value="KAG6674573.1"/>
    <property type="molecule type" value="Genomic_DNA"/>
</dbReference>
<feature type="chain" id="PRO_5035809535" description="Transmembrane protein" evidence="2">
    <location>
        <begin position="27"/>
        <end position="90"/>
    </location>
</feature>
<dbReference type="PANTHER" id="PTHR34663">
    <property type="entry name" value="OS06G0637400 PROTEIN"/>
    <property type="match status" value="1"/>
</dbReference>
<reference evidence="3" key="1">
    <citation type="submission" date="2020-12" db="EMBL/GenBank/DDBJ databases">
        <title>WGS assembly of Carya illinoinensis cv. Pawnee.</title>
        <authorList>
            <person name="Platts A."/>
            <person name="Shu S."/>
            <person name="Wright S."/>
            <person name="Barry K."/>
            <person name="Edger P."/>
            <person name="Pires J.C."/>
            <person name="Schmutz J."/>
        </authorList>
    </citation>
    <scope>NUCLEOTIDE SEQUENCE</scope>
    <source>
        <tissue evidence="3">Leaf</tissue>
    </source>
</reference>
<dbReference type="AlphaFoldDB" id="A0A8T1N4D6"/>
<dbReference type="GO" id="GO:0050793">
    <property type="term" value="P:regulation of developmental process"/>
    <property type="evidence" value="ECO:0007669"/>
    <property type="project" value="InterPro"/>
</dbReference>
<keyword evidence="2" id="KW-0732">Signal</keyword>
<evidence type="ECO:0000256" key="2">
    <source>
        <dbReference type="SAM" id="SignalP"/>
    </source>
</evidence>
<feature type="signal peptide" evidence="2">
    <location>
        <begin position="1"/>
        <end position="26"/>
    </location>
</feature>